<gene>
    <name evidence="6" type="primary">prrB</name>
    <name evidence="6" type="ordered locus">MfeM64YM_0291</name>
</gene>
<dbReference type="Pfam" id="PF01420">
    <property type="entry name" value="Methylase_S"/>
    <property type="match status" value="2"/>
</dbReference>
<sequence length="397" mass="46510">MSYLQKLLDKYCPDGYEWVKLEDAVEIFDNKRIPIAQNKRIKGKFPYYGANGIQDYVNDFIFDGEYILIGEDGSVIDGLNHPILNYATGKFWVNNHSHVIKAKEEFLNRFIYHFLSILDISDIVRGTPPKMTKGNLLTILIPKIPLKIQEKIVEILERFRILEAELKAELKAELEVRGKQFDFWINKLLNFTNFDKNNSKELQSIGCFISGLRSKNKDSFVNGNQRYVSYLDVFNNKEINYLPNNFVKIFDDENQNDLNYGDVIFCGSSENFDETGYASVYTIKNDEKVYLNSFSFIFRFKDNNLFLPKFSKYFFNCKDFRDLLLKCINGVTRFNLSKEKMSKIKIPIPPIETQNKIVSILDKLSEYSQEINSGLPAEIELRSKQFKYYRDQLLDFK</sequence>
<reference evidence="6 7" key="1">
    <citation type="journal article" date="2011" name="J. Bacteriol.">
        <title>Genome sequence of the repetitive-sequence-rich Mycoplasma fermentans strain M64.</title>
        <authorList>
            <person name="Shu H.W."/>
            <person name="Liu T.T."/>
            <person name="Chang H.Y."/>
            <person name="Liu Y.M."/>
            <person name="Wu K.M."/>
            <person name="Shu H.Y."/>
            <person name="Tsai S.F."/>
            <person name="Hsiao K.J."/>
            <person name="Hu W.S."/>
            <person name="Ng W.V."/>
        </authorList>
    </citation>
    <scope>NUCLEOTIDE SEQUENCE [LARGE SCALE GENOMIC DNA]</scope>
    <source>
        <strain evidence="6 7">M64</strain>
    </source>
</reference>
<comment type="subunit">
    <text evidence="4">The methyltransferase is composed of M and S polypeptides.</text>
</comment>
<dbReference type="InterPro" id="IPR000055">
    <property type="entry name" value="Restrct_endonuc_typeI_TRD"/>
</dbReference>
<proteinExistence type="inferred from homology"/>
<name>A0AB32XB38_MYCFM</name>
<dbReference type="SUPFAM" id="SSF116734">
    <property type="entry name" value="DNA methylase specificity domain"/>
    <property type="match status" value="2"/>
</dbReference>
<dbReference type="Proteomes" id="UP000007473">
    <property type="component" value="Chromosome"/>
</dbReference>
<evidence type="ECO:0000256" key="1">
    <source>
        <dbReference type="ARBA" id="ARBA00010923"/>
    </source>
</evidence>
<dbReference type="REBASE" id="31789">
    <property type="entry name" value="S.Mfe64ORF291P"/>
</dbReference>
<evidence type="ECO:0000313" key="7">
    <source>
        <dbReference type="Proteomes" id="UP000007473"/>
    </source>
</evidence>
<dbReference type="InterPro" id="IPR044946">
    <property type="entry name" value="Restrct_endonuc_typeI_TRD_sf"/>
</dbReference>
<dbReference type="GO" id="GO:0003677">
    <property type="term" value="F:DNA binding"/>
    <property type="evidence" value="ECO:0007669"/>
    <property type="project" value="UniProtKB-KW"/>
</dbReference>
<evidence type="ECO:0000259" key="5">
    <source>
        <dbReference type="Pfam" id="PF01420"/>
    </source>
</evidence>
<keyword evidence="3" id="KW-0238">DNA-binding</keyword>
<dbReference type="PANTHER" id="PTHR43140:SF1">
    <property type="entry name" value="TYPE I RESTRICTION ENZYME ECOKI SPECIFICITY SUBUNIT"/>
    <property type="match status" value="1"/>
</dbReference>
<evidence type="ECO:0000256" key="4">
    <source>
        <dbReference type="ARBA" id="ARBA00038652"/>
    </source>
</evidence>
<dbReference type="RefSeq" id="WP_013526772.1">
    <property type="nucleotide sequence ID" value="NC_014921.1"/>
</dbReference>
<protein>
    <submittedName>
        <fullName evidence="6">Anti-codon nuclease masking agent (PrrB)</fullName>
    </submittedName>
</protein>
<dbReference type="PANTHER" id="PTHR43140">
    <property type="entry name" value="TYPE-1 RESTRICTION ENZYME ECOKI SPECIFICITY PROTEIN"/>
    <property type="match status" value="1"/>
</dbReference>
<feature type="domain" description="Type I restriction modification DNA specificity" evidence="5">
    <location>
        <begin position="13"/>
        <end position="175"/>
    </location>
</feature>
<dbReference type="CDD" id="cd17262">
    <property type="entry name" value="RMtype1_S_Aco12261I-TRD2-CR2"/>
    <property type="match status" value="1"/>
</dbReference>
<evidence type="ECO:0000256" key="3">
    <source>
        <dbReference type="ARBA" id="ARBA00023125"/>
    </source>
</evidence>
<dbReference type="InterPro" id="IPR051212">
    <property type="entry name" value="Type-I_RE_S_subunit"/>
</dbReference>
<evidence type="ECO:0000313" key="6">
    <source>
        <dbReference type="EMBL" id="ADV34295.1"/>
    </source>
</evidence>
<dbReference type="Gene3D" id="3.90.220.20">
    <property type="entry name" value="DNA methylase specificity domains"/>
    <property type="match status" value="2"/>
</dbReference>
<accession>A0AB32XB38</accession>
<dbReference type="GO" id="GO:0009307">
    <property type="term" value="P:DNA restriction-modification system"/>
    <property type="evidence" value="ECO:0007669"/>
    <property type="project" value="UniProtKB-KW"/>
</dbReference>
<dbReference type="KEGG" id="mfm:MfeM64YM_0291"/>
<feature type="domain" description="Type I restriction modification DNA specificity" evidence="5">
    <location>
        <begin position="201"/>
        <end position="380"/>
    </location>
</feature>
<keyword evidence="2" id="KW-0680">Restriction system</keyword>
<comment type="similarity">
    <text evidence="1">Belongs to the type-I restriction system S methylase family.</text>
</comment>
<dbReference type="EMBL" id="CP002458">
    <property type="protein sequence ID" value="ADV34295.1"/>
    <property type="molecule type" value="Genomic_DNA"/>
</dbReference>
<evidence type="ECO:0000256" key="2">
    <source>
        <dbReference type="ARBA" id="ARBA00022747"/>
    </source>
</evidence>
<dbReference type="AlphaFoldDB" id="A0AB32XB38"/>
<organism evidence="6 7">
    <name type="scientific">Mycoplasmopsis fermentans (strain M64)</name>
    <name type="common">Mycoplasma fermentans</name>
    <dbReference type="NCBI Taxonomy" id="943945"/>
    <lineage>
        <taxon>Bacteria</taxon>
        <taxon>Bacillati</taxon>
        <taxon>Mycoplasmatota</taxon>
        <taxon>Mycoplasmoidales</taxon>
        <taxon>Metamycoplasmataceae</taxon>
        <taxon>Mycoplasmopsis</taxon>
    </lineage>
</organism>